<keyword evidence="2" id="KW-1185">Reference proteome</keyword>
<dbReference type="EMBL" id="VXIV02000294">
    <property type="protein sequence ID" value="KAF6039195.1"/>
    <property type="molecule type" value="Genomic_DNA"/>
</dbReference>
<dbReference type="AlphaFoldDB" id="A0A7J7KM11"/>
<reference evidence="1" key="1">
    <citation type="submission" date="2020-06" db="EMBL/GenBank/DDBJ databases">
        <title>Draft genome of Bugula neritina, a colonial animal packing powerful symbionts and potential medicines.</title>
        <authorList>
            <person name="Rayko M."/>
        </authorList>
    </citation>
    <scope>NUCLEOTIDE SEQUENCE [LARGE SCALE GENOMIC DNA]</scope>
    <source>
        <strain evidence="1">Kwan_BN1</strain>
    </source>
</reference>
<sequence>MHIVGAEVDTERDLYSIIYHDGSDYTTVLIVGVDYNQWTFPGEGQVKVKVYDKDDSSVSETVFDNVQSLFNNIWHLLCLSKEPAKEAYLDNTRLGSINDFDKIGKPNRVPDGSELVVLGGRRNADGSVPLANANKFLGELGPMYMWSDSSVLHDGGETIFSDPELMWQLSHYGRAPAPAFILAPDNIAQVGTLGTIYKIQPFFGGNLTYGKS</sequence>
<proteinExistence type="predicted"/>
<name>A0A7J7KM11_BUGNE</name>
<protein>
    <submittedName>
        <fullName evidence="1">Uncharacterized protein</fullName>
    </submittedName>
</protein>
<evidence type="ECO:0000313" key="2">
    <source>
        <dbReference type="Proteomes" id="UP000593567"/>
    </source>
</evidence>
<accession>A0A7J7KM11</accession>
<dbReference type="Proteomes" id="UP000593567">
    <property type="component" value="Unassembled WGS sequence"/>
</dbReference>
<organism evidence="1 2">
    <name type="scientific">Bugula neritina</name>
    <name type="common">Brown bryozoan</name>
    <name type="synonym">Sertularia neritina</name>
    <dbReference type="NCBI Taxonomy" id="10212"/>
    <lineage>
        <taxon>Eukaryota</taxon>
        <taxon>Metazoa</taxon>
        <taxon>Spiralia</taxon>
        <taxon>Lophotrochozoa</taxon>
        <taxon>Bryozoa</taxon>
        <taxon>Gymnolaemata</taxon>
        <taxon>Cheilostomatida</taxon>
        <taxon>Flustrina</taxon>
        <taxon>Buguloidea</taxon>
        <taxon>Bugulidae</taxon>
        <taxon>Bugula</taxon>
    </lineage>
</organism>
<comment type="caution">
    <text evidence="1">The sequence shown here is derived from an EMBL/GenBank/DDBJ whole genome shotgun (WGS) entry which is preliminary data.</text>
</comment>
<evidence type="ECO:0000313" key="1">
    <source>
        <dbReference type="EMBL" id="KAF6039195.1"/>
    </source>
</evidence>
<gene>
    <name evidence="1" type="ORF">EB796_002507</name>
</gene>